<dbReference type="NCBIfam" id="TIGR04258">
    <property type="entry name" value="4helix_suffix"/>
    <property type="match status" value="1"/>
</dbReference>
<evidence type="ECO:0000313" key="3">
    <source>
        <dbReference type="Proteomes" id="UP000605201"/>
    </source>
</evidence>
<proteinExistence type="predicted"/>
<dbReference type="NCBIfam" id="TIGR02436">
    <property type="entry name" value="four helix bundle protein"/>
    <property type="match status" value="1"/>
</dbReference>
<accession>A0A8J6TT82</accession>
<organism evidence="2 3">
    <name type="scientific">Candidatus Desulfatibia vada</name>
    <dbReference type="NCBI Taxonomy" id="2841696"/>
    <lineage>
        <taxon>Bacteria</taxon>
        <taxon>Pseudomonadati</taxon>
        <taxon>Thermodesulfobacteriota</taxon>
        <taxon>Desulfobacteria</taxon>
        <taxon>Desulfobacterales</taxon>
        <taxon>Desulfobacterales incertae sedis</taxon>
        <taxon>Candidatus Desulfatibia</taxon>
    </lineage>
</organism>
<evidence type="ECO:0000313" key="2">
    <source>
        <dbReference type="EMBL" id="MBC8432457.1"/>
    </source>
</evidence>
<dbReference type="Proteomes" id="UP000605201">
    <property type="component" value="Unassembled WGS sequence"/>
</dbReference>
<comment type="caution">
    <text evidence="2">The sequence shown here is derived from an EMBL/GenBank/DDBJ whole genome shotgun (WGS) entry which is preliminary data.</text>
</comment>
<evidence type="ECO:0000256" key="1">
    <source>
        <dbReference type="SAM" id="MobiDB-lite"/>
    </source>
</evidence>
<dbReference type="InterPro" id="IPR026354">
    <property type="entry name" value="4helix_suffix_dom"/>
</dbReference>
<dbReference type="InterPro" id="IPR036583">
    <property type="entry name" value="23S_rRNA_IVS_sf"/>
</dbReference>
<name>A0A8J6TT82_9BACT</name>
<feature type="compositionally biased region" description="Low complexity" evidence="1">
    <location>
        <begin position="156"/>
        <end position="169"/>
    </location>
</feature>
<dbReference type="AlphaFoldDB" id="A0A8J6TT82"/>
<dbReference type="SUPFAM" id="SSF158446">
    <property type="entry name" value="IVS-encoded protein-like"/>
    <property type="match status" value="1"/>
</dbReference>
<protein>
    <submittedName>
        <fullName evidence="2">Four helix bundle protein</fullName>
    </submittedName>
</protein>
<gene>
    <name evidence="2" type="ORF">H8D96_11115</name>
</gene>
<dbReference type="InterPro" id="IPR012657">
    <property type="entry name" value="23S_rRNA-intervening_sequence"/>
</dbReference>
<reference evidence="2 3" key="1">
    <citation type="submission" date="2020-08" db="EMBL/GenBank/DDBJ databases">
        <title>Bridging the membrane lipid divide: bacteria of the FCB group superphylum have the potential to synthesize archaeal ether lipids.</title>
        <authorList>
            <person name="Villanueva L."/>
            <person name="Von Meijenfeldt F.A.B."/>
            <person name="Westbye A.B."/>
            <person name="Yadav S."/>
            <person name="Hopmans E.C."/>
            <person name="Dutilh B.E."/>
            <person name="Sinninghe Damste J.S."/>
        </authorList>
    </citation>
    <scope>NUCLEOTIDE SEQUENCE [LARGE SCALE GENOMIC DNA]</scope>
    <source>
        <strain evidence="2">NIOZ-UU17</strain>
    </source>
</reference>
<sequence>MSEKEPLIPKHGGYRRLKSFQMAQLVYDVTVRFCERYVNRFSRTRDQMVQAARSGVQNIAEGSQASGTSKKTELKLTNVARASLEELRLDYEDFLRQRGLPVWPREDPRRTGLIARRCSNADEVARWVKEQRGRDGGPNGQSGQSGQSGQHGPGGLSTSSMKSMSSTKSIPSTYPEIAANAALVLIAVACSLLDRQIVAQSSAFEQEGGFTERLYRVRTARRRR</sequence>
<dbReference type="Gene3D" id="1.20.1440.60">
    <property type="entry name" value="23S rRNA-intervening sequence"/>
    <property type="match status" value="1"/>
</dbReference>
<feature type="region of interest" description="Disordered" evidence="1">
    <location>
        <begin position="131"/>
        <end position="170"/>
    </location>
</feature>
<dbReference type="EMBL" id="JACNIG010000226">
    <property type="protein sequence ID" value="MBC8432457.1"/>
    <property type="molecule type" value="Genomic_DNA"/>
</dbReference>